<protein>
    <submittedName>
        <fullName evidence="1">Uncharacterized protein</fullName>
    </submittedName>
</protein>
<accession>A0A2H0URL2</accession>
<comment type="caution">
    <text evidence="1">The sequence shown here is derived from an EMBL/GenBank/DDBJ whole genome shotgun (WGS) entry which is preliminary data.</text>
</comment>
<reference evidence="2" key="1">
    <citation type="submission" date="2017-09" db="EMBL/GenBank/DDBJ databases">
        <title>Depth-based differentiation of microbial function through sediment-hosted aquifers and enrichment of novel symbionts in the deep terrestrial subsurface.</title>
        <authorList>
            <person name="Probst A.J."/>
            <person name="Ladd B."/>
            <person name="Jarett J.K."/>
            <person name="Geller-Mcgrath D.E."/>
            <person name="Sieber C.M.K."/>
            <person name="Emerson J.B."/>
            <person name="Anantharaman K."/>
            <person name="Thomas B.C."/>
            <person name="Malmstrom R."/>
            <person name="Stieglmeier M."/>
            <person name="Klingl A."/>
            <person name="Woyke T."/>
            <person name="Ryan C.M."/>
            <person name="Banfield J.F."/>
        </authorList>
    </citation>
    <scope>NUCLEOTIDE SEQUENCE [LARGE SCALE GENOMIC DNA]</scope>
</reference>
<dbReference type="EMBL" id="PFBB01000025">
    <property type="protein sequence ID" value="PIR88415.1"/>
    <property type="molecule type" value="Genomic_DNA"/>
</dbReference>
<gene>
    <name evidence="1" type="ORF">COU09_02465</name>
</gene>
<dbReference type="AlphaFoldDB" id="A0A2H0URL2"/>
<evidence type="ECO:0000313" key="1">
    <source>
        <dbReference type="EMBL" id="PIR88415.1"/>
    </source>
</evidence>
<sequence>MVTAGGEHWVFNAYASDAKQIMALILELDLTPGYHVPFEETSQFDVDFCLGRMANPDWCVDYEED</sequence>
<evidence type="ECO:0000313" key="2">
    <source>
        <dbReference type="Proteomes" id="UP000229615"/>
    </source>
</evidence>
<name>A0A2H0URL2_9BACT</name>
<proteinExistence type="predicted"/>
<dbReference type="Proteomes" id="UP000229615">
    <property type="component" value="Unassembled WGS sequence"/>
</dbReference>
<organism evidence="1 2">
    <name type="scientific">Candidatus Harrisonbacteria bacterium CG10_big_fil_rev_8_21_14_0_10_44_23</name>
    <dbReference type="NCBI Taxonomy" id="1974585"/>
    <lineage>
        <taxon>Bacteria</taxon>
        <taxon>Candidatus Harrisoniibacteriota</taxon>
    </lineage>
</organism>